<comment type="caution">
    <text evidence="1">The sequence shown here is derived from an EMBL/GenBank/DDBJ whole genome shotgun (WGS) entry which is preliminary data.</text>
</comment>
<name>A0A4Y3TWD6_9PROT</name>
<protein>
    <submittedName>
        <fullName evidence="1">Uncharacterized protein</fullName>
    </submittedName>
</protein>
<proteinExistence type="predicted"/>
<organism evidence="1 2">
    <name type="scientific">Acetobacter peroxydans</name>
    <dbReference type="NCBI Taxonomy" id="104098"/>
    <lineage>
        <taxon>Bacteria</taxon>
        <taxon>Pseudomonadati</taxon>
        <taxon>Pseudomonadota</taxon>
        <taxon>Alphaproteobacteria</taxon>
        <taxon>Acetobacterales</taxon>
        <taxon>Acetobacteraceae</taxon>
        <taxon>Acetobacter</taxon>
    </lineage>
</organism>
<reference evidence="1 2" key="1">
    <citation type="submission" date="2019-06" db="EMBL/GenBank/DDBJ databases">
        <title>Whole genome shotgun sequence of Acetobacter peroxydans NBRC 13755.</title>
        <authorList>
            <person name="Hosoyama A."/>
            <person name="Uohara A."/>
            <person name="Ohji S."/>
            <person name="Ichikawa N."/>
        </authorList>
    </citation>
    <scope>NUCLEOTIDE SEQUENCE [LARGE SCALE GENOMIC DNA]</scope>
    <source>
        <strain evidence="1 2">NBRC 13755</strain>
    </source>
</reference>
<sequence length="187" mass="20734">MFLIAGLAVPPEMTRFFRALQGFFPSEHWLPAPVLALPLIMLGEATTLTAMEELDHGLMTLRLKQSIALSHTGFTLVERQRRILLAALVQGSETDHLSVKIRSAARRAGLAPAPPYTPLAVPLADVTAAPVEEVNHWLSIHYATAPDQEELYEFTVFSSGKNRDPLSLEKEADYPFTNCFRPDPDLL</sequence>
<dbReference type="Proteomes" id="UP000317730">
    <property type="component" value="Unassembled WGS sequence"/>
</dbReference>
<dbReference type="EMBL" id="BJMV01000004">
    <property type="protein sequence ID" value="GEB85310.1"/>
    <property type="molecule type" value="Genomic_DNA"/>
</dbReference>
<keyword evidence="2" id="KW-1185">Reference proteome</keyword>
<accession>A0A4Y3TWD6</accession>
<evidence type="ECO:0000313" key="2">
    <source>
        <dbReference type="Proteomes" id="UP000317730"/>
    </source>
</evidence>
<evidence type="ECO:0000313" key="1">
    <source>
        <dbReference type="EMBL" id="GEB85310.1"/>
    </source>
</evidence>
<dbReference type="RefSeq" id="WP_141375417.1">
    <property type="nucleotide sequence ID" value="NZ_BAPL01000023.1"/>
</dbReference>
<dbReference type="OrthoDB" id="7224165at2"/>
<dbReference type="AlphaFoldDB" id="A0A4Y3TWD6"/>
<gene>
    <name evidence="1" type="ORF">APE01nite_11070</name>
</gene>